<proteinExistence type="predicted"/>
<dbReference type="EMBL" id="JABAEW010000033">
    <property type="protein sequence ID" value="NMD87927.1"/>
    <property type="molecule type" value="Genomic_DNA"/>
</dbReference>
<dbReference type="AlphaFoldDB" id="A0A848B0Z5"/>
<feature type="transmembrane region" description="Helical" evidence="1">
    <location>
        <begin position="524"/>
        <end position="542"/>
    </location>
</feature>
<feature type="transmembrane region" description="Helical" evidence="1">
    <location>
        <begin position="60"/>
        <end position="80"/>
    </location>
</feature>
<reference evidence="2 3" key="1">
    <citation type="submission" date="2020-04" db="EMBL/GenBank/DDBJ databases">
        <authorList>
            <person name="Hitch T.C.A."/>
            <person name="Wylensek D."/>
            <person name="Clavel T."/>
        </authorList>
    </citation>
    <scope>NUCLEOTIDE SEQUENCE [LARGE SCALE GENOMIC DNA]</scope>
    <source>
        <strain evidence="2 3">COR2-253-APC-1A</strain>
    </source>
</reference>
<accession>A0A848B0Z5</accession>
<protein>
    <submittedName>
        <fullName evidence="2">Uncharacterized protein</fullName>
    </submittedName>
</protein>
<comment type="caution">
    <text evidence="2">The sequence shown here is derived from an EMBL/GenBank/DDBJ whole genome shotgun (WGS) entry which is preliminary data.</text>
</comment>
<evidence type="ECO:0000313" key="3">
    <source>
        <dbReference type="Proteomes" id="UP000576225"/>
    </source>
</evidence>
<feature type="transmembrane region" description="Helical" evidence="1">
    <location>
        <begin position="138"/>
        <end position="171"/>
    </location>
</feature>
<keyword evidence="1" id="KW-1133">Transmembrane helix</keyword>
<name>A0A848B0Z5_9BACT</name>
<feature type="transmembrane region" description="Helical" evidence="1">
    <location>
        <begin position="177"/>
        <end position="199"/>
    </location>
</feature>
<feature type="transmembrane region" description="Helical" evidence="1">
    <location>
        <begin position="554"/>
        <end position="573"/>
    </location>
</feature>
<feature type="transmembrane region" description="Helical" evidence="1">
    <location>
        <begin position="87"/>
        <end position="104"/>
    </location>
</feature>
<feature type="transmembrane region" description="Helical" evidence="1">
    <location>
        <begin position="26"/>
        <end position="48"/>
    </location>
</feature>
<keyword evidence="1" id="KW-0812">Transmembrane</keyword>
<feature type="transmembrane region" description="Helical" evidence="1">
    <location>
        <begin position="110"/>
        <end position="126"/>
    </location>
</feature>
<feature type="transmembrane region" description="Helical" evidence="1">
    <location>
        <begin position="501"/>
        <end position="518"/>
    </location>
</feature>
<feature type="transmembrane region" description="Helical" evidence="1">
    <location>
        <begin position="474"/>
        <end position="494"/>
    </location>
</feature>
<dbReference type="RefSeq" id="WP_168963213.1">
    <property type="nucleotide sequence ID" value="NZ_JABAEW010000033.1"/>
</dbReference>
<gene>
    <name evidence="2" type="ORF">HF882_15170</name>
</gene>
<sequence length="599" mass="62781">MGASFLENQPHTAVSAGIVSDIFRRIASLFFVVPAGIFLGGVAVLTLGELPRTGGWLSETGAAAAAVALFAAAGAGAAAAGKGRRSAPDLMFPVLILLTVYAAWPEPRVALAVGGVLFGGVLALLPPRGALLRLGFGAAFALTALLLAFGVFHGTWFLLILFPVVFALAVFCCRTHWAVKLVLCLMLPVAVYIFAFGVSRGPDGENPRMKPVAIAPALPASLLPEGGEERTILFVSGRPSPLPGVWCSLPYVKRVDGIWPNAASLAGGNWFKLNYYSGLPGRILPKLAGNYDLIYLEELPPGSPAARKHFTREAWRKLNPATGVLILPAAARGDLPPGAVRVLPVPGSRGELLAASPDAALTADPEKLDRRMEKLLGGFGRDAAFMPPGIFAALYTEEASAAPVLREALREEKQTPGFFLPAAAAAVVAYLLLRLWFARFGRAGSGFALAENGAGFALLLLAAGAALAERELTTGVPAAAVWAMPGLAVFHSILRPRVERGFVAVSLLLPFLWLWNSWALPSEPAWLAVLLAAALAAGIVRCRVTAEAGFTGSISTILGASGFAAGAAVYWAFSVWLPEPLTAALLTALLLRAIWVVRA</sequence>
<dbReference type="Proteomes" id="UP000576225">
    <property type="component" value="Unassembled WGS sequence"/>
</dbReference>
<feature type="transmembrane region" description="Helical" evidence="1">
    <location>
        <begin position="416"/>
        <end position="437"/>
    </location>
</feature>
<keyword evidence="1" id="KW-0472">Membrane</keyword>
<feature type="transmembrane region" description="Helical" evidence="1">
    <location>
        <begin position="449"/>
        <end position="468"/>
    </location>
</feature>
<feature type="transmembrane region" description="Helical" evidence="1">
    <location>
        <begin position="579"/>
        <end position="597"/>
    </location>
</feature>
<evidence type="ECO:0000256" key="1">
    <source>
        <dbReference type="SAM" id="Phobius"/>
    </source>
</evidence>
<evidence type="ECO:0000313" key="2">
    <source>
        <dbReference type="EMBL" id="NMD87927.1"/>
    </source>
</evidence>
<organism evidence="2 3">
    <name type="scientific">Victivallis vadensis</name>
    <dbReference type="NCBI Taxonomy" id="172901"/>
    <lineage>
        <taxon>Bacteria</taxon>
        <taxon>Pseudomonadati</taxon>
        <taxon>Lentisphaerota</taxon>
        <taxon>Lentisphaeria</taxon>
        <taxon>Victivallales</taxon>
        <taxon>Victivallaceae</taxon>
        <taxon>Victivallis</taxon>
    </lineage>
</organism>